<accession>A0A7G5DV30</accession>
<dbReference type="RefSeq" id="WP_182371314.1">
    <property type="nucleotide sequence ID" value="NZ_CP059139.1"/>
</dbReference>
<dbReference type="Proteomes" id="UP000515276">
    <property type="component" value="Chromosome"/>
</dbReference>
<name>A0A7G5DV30_9PSED</name>
<organism evidence="1 2">
    <name type="scientific">Pseudomonas berkeleyensis</name>
    <dbReference type="NCBI Taxonomy" id="2726956"/>
    <lineage>
        <taxon>Bacteria</taxon>
        <taxon>Pseudomonadati</taxon>
        <taxon>Pseudomonadota</taxon>
        <taxon>Gammaproteobacteria</taxon>
        <taxon>Pseudomonadales</taxon>
        <taxon>Pseudomonadaceae</taxon>
        <taxon>Pseudomonas</taxon>
    </lineage>
</organism>
<gene>
    <name evidence="1" type="ORF">HS968_11345</name>
</gene>
<evidence type="ECO:0000313" key="2">
    <source>
        <dbReference type="Proteomes" id="UP000515276"/>
    </source>
</evidence>
<dbReference type="AlphaFoldDB" id="A0A7G5DV30"/>
<sequence>MKPLRMLLISMLCALDGCTVINIYDKGIKVSRYAGLPIYLLEPSNGAVYFDITGIGLITSPGGASLGYVQQVYAQIPSGTCSVVIFTNNHTQSDELVSYLEKSNINPDKICLTHSRN</sequence>
<protein>
    <submittedName>
        <fullName evidence="1">Uncharacterized protein</fullName>
    </submittedName>
</protein>
<dbReference type="EMBL" id="CP059139">
    <property type="protein sequence ID" value="QMV65605.1"/>
    <property type="molecule type" value="Genomic_DNA"/>
</dbReference>
<proteinExistence type="predicted"/>
<keyword evidence="2" id="KW-1185">Reference proteome</keyword>
<reference evidence="1 2" key="1">
    <citation type="journal article" date="2020" name="G3 (Bethesda)">
        <title>CeMbio - The Caenorhabditis elegans Microbiome Resource.</title>
        <authorList>
            <person name="Dirksen P."/>
            <person name="Assie A."/>
            <person name="Zimmermann J."/>
            <person name="Zhang F."/>
            <person name="Tietje A.M."/>
            <person name="Marsh S.A."/>
            <person name="Felix M.A."/>
            <person name="Shapira M."/>
            <person name="Kaleta C."/>
            <person name="Schulenburg H."/>
            <person name="Samuel B."/>
        </authorList>
    </citation>
    <scope>NUCLEOTIDE SEQUENCE [LARGE SCALE GENOMIC DNA]</scope>
    <source>
        <strain evidence="1 2">MSPm1</strain>
    </source>
</reference>
<evidence type="ECO:0000313" key="1">
    <source>
        <dbReference type="EMBL" id="QMV65605.1"/>
    </source>
</evidence>